<accession>A0ABR1R908</accession>
<feature type="compositionally biased region" description="Low complexity" evidence="1">
    <location>
        <begin position="378"/>
        <end position="398"/>
    </location>
</feature>
<evidence type="ECO:0000313" key="4">
    <source>
        <dbReference type="Proteomes" id="UP001396898"/>
    </source>
</evidence>
<feature type="compositionally biased region" description="Polar residues" evidence="1">
    <location>
        <begin position="598"/>
        <end position="611"/>
    </location>
</feature>
<evidence type="ECO:0000313" key="3">
    <source>
        <dbReference type="EMBL" id="KAK8001966.1"/>
    </source>
</evidence>
<feature type="region of interest" description="Disordered" evidence="1">
    <location>
        <begin position="193"/>
        <end position="269"/>
    </location>
</feature>
<feature type="compositionally biased region" description="Polar residues" evidence="1">
    <location>
        <begin position="466"/>
        <end position="501"/>
    </location>
</feature>
<evidence type="ECO:0000256" key="1">
    <source>
        <dbReference type="SAM" id="MobiDB-lite"/>
    </source>
</evidence>
<evidence type="ECO:0000256" key="2">
    <source>
        <dbReference type="SAM" id="Phobius"/>
    </source>
</evidence>
<feature type="region of interest" description="Disordered" evidence="1">
    <location>
        <begin position="598"/>
        <end position="619"/>
    </location>
</feature>
<feature type="compositionally biased region" description="Low complexity" evidence="1">
    <location>
        <begin position="349"/>
        <end position="363"/>
    </location>
</feature>
<organism evidence="3 4">
    <name type="scientific">Apiospora marii</name>
    <dbReference type="NCBI Taxonomy" id="335849"/>
    <lineage>
        <taxon>Eukaryota</taxon>
        <taxon>Fungi</taxon>
        <taxon>Dikarya</taxon>
        <taxon>Ascomycota</taxon>
        <taxon>Pezizomycotina</taxon>
        <taxon>Sordariomycetes</taxon>
        <taxon>Xylariomycetidae</taxon>
        <taxon>Amphisphaeriales</taxon>
        <taxon>Apiosporaceae</taxon>
        <taxon>Apiospora</taxon>
    </lineage>
</organism>
<feature type="compositionally biased region" description="Low complexity" evidence="1">
    <location>
        <begin position="234"/>
        <end position="269"/>
    </location>
</feature>
<keyword evidence="4" id="KW-1185">Reference proteome</keyword>
<feature type="region of interest" description="Disordered" evidence="1">
    <location>
        <begin position="343"/>
        <end position="363"/>
    </location>
</feature>
<proteinExistence type="predicted"/>
<feature type="compositionally biased region" description="Gly residues" evidence="1">
    <location>
        <begin position="525"/>
        <end position="534"/>
    </location>
</feature>
<reference evidence="3 4" key="1">
    <citation type="submission" date="2023-01" db="EMBL/GenBank/DDBJ databases">
        <title>Analysis of 21 Apiospora genomes using comparative genomics revels a genus with tremendous synthesis potential of carbohydrate active enzymes and secondary metabolites.</title>
        <authorList>
            <person name="Sorensen T."/>
        </authorList>
    </citation>
    <scope>NUCLEOTIDE SEQUENCE [LARGE SCALE GENOMIC DNA]</scope>
    <source>
        <strain evidence="3 4">CBS 20057</strain>
    </source>
</reference>
<keyword evidence="2" id="KW-0812">Transmembrane</keyword>
<feature type="compositionally biased region" description="Low complexity" evidence="1">
    <location>
        <begin position="193"/>
        <end position="211"/>
    </location>
</feature>
<dbReference type="EMBL" id="JAQQWI010000018">
    <property type="protein sequence ID" value="KAK8001966.1"/>
    <property type="molecule type" value="Genomic_DNA"/>
</dbReference>
<gene>
    <name evidence="3" type="ORF">PG991_014188</name>
</gene>
<keyword evidence="2" id="KW-0472">Membrane</keyword>
<comment type="caution">
    <text evidence="3">The sequence shown here is derived from an EMBL/GenBank/DDBJ whole genome shotgun (WGS) entry which is preliminary data.</text>
</comment>
<keyword evidence="2" id="KW-1133">Transmembrane helix</keyword>
<feature type="transmembrane region" description="Helical" evidence="2">
    <location>
        <begin position="275"/>
        <end position="300"/>
    </location>
</feature>
<sequence>MKRAALVGAAAAAATVSTANAEWFRGGSSSNRPQWEPARATATSFSSKAANALGWTPKPTPGPAEAILRHELMKREGTSTCGYFVGTTSPSAAIVCSGSSQCIINNSNKAMGCCSSSNIQACNVATACIESSDAATISAAAATYTLLCQASAAPSCVTYTYASDSPYSGFRAFACGSKREVLTVAYTAPGAPTTDITSTAGATTTTTSSEAPQNSLPSAGGNEPPITITSSTKSQPPSANPSSAGSPTTNAGSAGSTSSPAPTNQNNSNNNTPTILAGVIGGVGGLVIILAGLLSSIFYARKKKKENNNPKNRPPIEKIKRPYMPAAFPNSFDYIAAYREARMSRRQSGRPQSGFSRQRQSFVRSFQRRSSMLPFWRQSQQQQHQQNQQPQQQTQFPQGLAGLPPRRSEDRRILNSSRFPLPPVPKPPRTVRDIRQEEFDFGTRQSPTFSVPVNRNNRGVGPVPASATTRAGSSLTRQPFTHLESGSTSTLPRPSSMSVETSPRRRNDGVGGGGGTGAEARDSGGTRGGFGDGGALDFRPPSAHTDLDSRFTPPFISPPAGLRSPTNDNIGIATVLAPAPARAGGGRGVSDRVVSTTGATAGSMSQHNSRALPSPRSPRAQQYVLYNPKYGRPVGHLNKMQ</sequence>
<feature type="region of interest" description="Disordered" evidence="1">
    <location>
        <begin position="443"/>
        <end position="564"/>
    </location>
</feature>
<protein>
    <submittedName>
        <fullName evidence="3">Yip1 domain-containing protein</fullName>
    </submittedName>
</protein>
<name>A0ABR1R908_9PEZI</name>
<feature type="compositionally biased region" description="Polar residues" evidence="1">
    <location>
        <begin position="443"/>
        <end position="457"/>
    </location>
</feature>
<dbReference type="Proteomes" id="UP001396898">
    <property type="component" value="Unassembled WGS sequence"/>
</dbReference>
<feature type="region of interest" description="Disordered" evidence="1">
    <location>
        <begin position="376"/>
        <end position="407"/>
    </location>
</feature>